<gene>
    <name evidence="1" type="ORF">Scep_024084</name>
</gene>
<protein>
    <submittedName>
        <fullName evidence="1">Uncharacterized protein</fullName>
    </submittedName>
</protein>
<proteinExistence type="predicted"/>
<name>A0AAP0EWJ2_9MAGN</name>
<reference evidence="1 2" key="1">
    <citation type="submission" date="2024-01" db="EMBL/GenBank/DDBJ databases">
        <title>Genome assemblies of Stephania.</title>
        <authorList>
            <person name="Yang L."/>
        </authorList>
    </citation>
    <scope>NUCLEOTIDE SEQUENCE [LARGE SCALE GENOMIC DNA]</scope>
    <source>
        <strain evidence="1">JXDWG</strain>
        <tissue evidence="1">Leaf</tissue>
    </source>
</reference>
<evidence type="ECO:0000313" key="1">
    <source>
        <dbReference type="EMBL" id="KAK9100654.1"/>
    </source>
</evidence>
<sequence length="161" mass="17426">MRVGCGDVGKKVTNFDHLEVGASAVAAIETVSCHRSAGGHAVCRHCLRSPCRLPSLPLKPSPSSVAASEAFTLYRRCLRSPRRLPSLPLKPSPSLVAACEAIAAVRCCRLLYPSALYIGHPVELRSVREVVELYKSEKSFVVEVHRALSGLHSTTLIALER</sequence>
<organism evidence="1 2">
    <name type="scientific">Stephania cephalantha</name>
    <dbReference type="NCBI Taxonomy" id="152367"/>
    <lineage>
        <taxon>Eukaryota</taxon>
        <taxon>Viridiplantae</taxon>
        <taxon>Streptophyta</taxon>
        <taxon>Embryophyta</taxon>
        <taxon>Tracheophyta</taxon>
        <taxon>Spermatophyta</taxon>
        <taxon>Magnoliopsida</taxon>
        <taxon>Ranunculales</taxon>
        <taxon>Menispermaceae</taxon>
        <taxon>Menispermoideae</taxon>
        <taxon>Cissampelideae</taxon>
        <taxon>Stephania</taxon>
    </lineage>
</organism>
<accession>A0AAP0EWJ2</accession>
<dbReference type="EMBL" id="JBBNAG010000010">
    <property type="protein sequence ID" value="KAK9100654.1"/>
    <property type="molecule type" value="Genomic_DNA"/>
</dbReference>
<comment type="caution">
    <text evidence="1">The sequence shown here is derived from an EMBL/GenBank/DDBJ whole genome shotgun (WGS) entry which is preliminary data.</text>
</comment>
<evidence type="ECO:0000313" key="2">
    <source>
        <dbReference type="Proteomes" id="UP001419268"/>
    </source>
</evidence>
<dbReference type="Proteomes" id="UP001419268">
    <property type="component" value="Unassembled WGS sequence"/>
</dbReference>
<dbReference type="AlphaFoldDB" id="A0AAP0EWJ2"/>
<keyword evidence="2" id="KW-1185">Reference proteome</keyword>